<reference evidence="9 10" key="1">
    <citation type="submission" date="2019-04" db="EMBL/GenBank/DDBJ databases">
        <title>Sphingomonas psychrotolerans sp. nov., isolated from soil in the Tianshan Mountains, Xinjiang, China.</title>
        <authorList>
            <person name="Luo Y."/>
            <person name="Sheng H."/>
        </authorList>
    </citation>
    <scope>NUCLEOTIDE SEQUENCE [LARGE SCALE GENOMIC DNA]</scope>
    <source>
        <strain evidence="9 10">KIS18-15</strain>
    </source>
</reference>
<evidence type="ECO:0000256" key="6">
    <source>
        <dbReference type="PIRSR" id="PIRSR600246-2"/>
    </source>
</evidence>
<dbReference type="SUPFAM" id="SSF56235">
    <property type="entry name" value="N-terminal nucleophile aminohydrolases (Ntn hydrolases)"/>
    <property type="match status" value="1"/>
</dbReference>
<evidence type="ECO:0000256" key="2">
    <source>
        <dbReference type="ARBA" id="ARBA00022801"/>
    </source>
</evidence>
<dbReference type="EMBL" id="SRXU01000007">
    <property type="protein sequence ID" value="TGX40098.1"/>
    <property type="molecule type" value="Genomic_DNA"/>
</dbReference>
<accession>A0A4S1WB47</accession>
<dbReference type="InterPro" id="IPR000246">
    <property type="entry name" value="Peptidase_T2"/>
</dbReference>
<dbReference type="PANTHER" id="PTHR10188">
    <property type="entry name" value="L-ASPARAGINASE"/>
    <property type="match status" value="1"/>
</dbReference>
<sequence length="332" mass="34662">MRLLPLLLGALLMPLSAQAQAQSAQKPKWTLVIHGGAGIIEKGRVTPEQEKGIAAGLNAALDAGSKVLAGGGSSLDAVQAAVQVLEDDPHFNAGRGAVFTWDGRNELDAAIMDGRNRAAGSVAGITTTRHPVAAARAVMEKSPHVMLSGAGADQFAREQGLEQVENSWFATPERRKQLDKMKANDKLGWFDVDLKYGTVGAVAMDQDGHVAAATSTGGLTGKRWGRIGDAPIIGAGTYADDRACAVSATGAGEFFIREGVTHEICARVRFRGETLQAAAETVMAEVKALGGTGGVILTGPNGEMAWTFNTPGMYRGKASSSGDRLVAFYGEE</sequence>
<evidence type="ECO:0000256" key="1">
    <source>
        <dbReference type="ARBA" id="ARBA00022670"/>
    </source>
</evidence>
<dbReference type="AlphaFoldDB" id="A0A4S1WB47"/>
<dbReference type="InterPro" id="IPR029055">
    <property type="entry name" value="Ntn_hydrolases_N"/>
</dbReference>
<dbReference type="FunFam" id="3.60.20.30:FF:000001">
    <property type="entry name" value="Isoaspartyl peptidase/L-asparaginase"/>
    <property type="match status" value="1"/>
</dbReference>
<dbReference type="GO" id="GO:0016811">
    <property type="term" value="F:hydrolase activity, acting on carbon-nitrogen (but not peptide) bonds, in linear amides"/>
    <property type="evidence" value="ECO:0007669"/>
    <property type="project" value="UniProtKB-ARBA"/>
</dbReference>
<proteinExistence type="predicted"/>
<feature type="site" description="Cleavage; by autolysis" evidence="7">
    <location>
        <begin position="197"/>
        <end position="198"/>
    </location>
</feature>
<keyword evidence="8" id="KW-0732">Signal</keyword>
<dbReference type="GO" id="GO:0008233">
    <property type="term" value="F:peptidase activity"/>
    <property type="evidence" value="ECO:0007669"/>
    <property type="project" value="UniProtKB-KW"/>
</dbReference>
<evidence type="ECO:0000256" key="5">
    <source>
        <dbReference type="PIRSR" id="PIRSR600246-1"/>
    </source>
</evidence>
<evidence type="ECO:0000313" key="10">
    <source>
        <dbReference type="Proteomes" id="UP000309848"/>
    </source>
</evidence>
<dbReference type="Pfam" id="PF01112">
    <property type="entry name" value="Asparaginase_2"/>
    <property type="match status" value="1"/>
</dbReference>
<dbReference type="PANTHER" id="PTHR10188:SF6">
    <property type="entry name" value="N(4)-(BETA-N-ACETYLGLUCOSAMINYL)-L-ASPARAGINASE"/>
    <property type="match status" value="1"/>
</dbReference>
<name>A0A4S1WB47_9SPHN</name>
<dbReference type="Proteomes" id="UP000309848">
    <property type="component" value="Unassembled WGS sequence"/>
</dbReference>
<feature type="binding site" evidence="6">
    <location>
        <begin position="249"/>
        <end position="252"/>
    </location>
    <ligand>
        <name>substrate</name>
    </ligand>
</feature>
<keyword evidence="10" id="KW-1185">Reference proteome</keyword>
<dbReference type="CDD" id="cd04701">
    <property type="entry name" value="Asparaginase_2"/>
    <property type="match status" value="1"/>
</dbReference>
<dbReference type="GO" id="GO:0006508">
    <property type="term" value="P:proteolysis"/>
    <property type="evidence" value="ECO:0007669"/>
    <property type="project" value="UniProtKB-KW"/>
</dbReference>
<dbReference type="OrthoDB" id="9780217at2"/>
<feature type="chain" id="PRO_5020401927" description="Isoaspartyl peptidase" evidence="8">
    <location>
        <begin position="22"/>
        <end position="332"/>
    </location>
</feature>
<evidence type="ECO:0000256" key="7">
    <source>
        <dbReference type="PIRSR" id="PIRSR600246-3"/>
    </source>
</evidence>
<keyword evidence="3" id="KW-0068">Autocatalytic cleavage</keyword>
<evidence type="ECO:0000256" key="8">
    <source>
        <dbReference type="SAM" id="SignalP"/>
    </source>
</evidence>
<comment type="caution">
    <text evidence="9">The sequence shown here is derived from an EMBL/GenBank/DDBJ whole genome shotgun (WGS) entry which is preliminary data.</text>
</comment>
<keyword evidence="2" id="KW-0378">Hydrolase</keyword>
<keyword evidence="1" id="KW-0645">Protease</keyword>
<dbReference type="Gene3D" id="3.60.20.30">
    <property type="entry name" value="(Glycosyl)asparaginase"/>
    <property type="match status" value="1"/>
</dbReference>
<feature type="active site" description="Nucleophile" evidence="5">
    <location>
        <position position="198"/>
    </location>
</feature>
<gene>
    <name evidence="9" type="ORF">E5A74_16140</name>
</gene>
<evidence type="ECO:0000256" key="4">
    <source>
        <dbReference type="ARBA" id="ARBA00069124"/>
    </source>
</evidence>
<feature type="signal peptide" evidence="8">
    <location>
        <begin position="1"/>
        <end position="21"/>
    </location>
</feature>
<organism evidence="9 10">
    <name type="scientific">Sphingomonas naasensis</name>
    <dbReference type="NCBI Taxonomy" id="1344951"/>
    <lineage>
        <taxon>Bacteria</taxon>
        <taxon>Pseudomonadati</taxon>
        <taxon>Pseudomonadota</taxon>
        <taxon>Alphaproteobacteria</taxon>
        <taxon>Sphingomonadales</taxon>
        <taxon>Sphingomonadaceae</taxon>
        <taxon>Sphingomonas</taxon>
    </lineage>
</organism>
<protein>
    <recommendedName>
        <fullName evidence="4">Isoaspartyl peptidase</fullName>
    </recommendedName>
</protein>
<evidence type="ECO:0000256" key="3">
    <source>
        <dbReference type="ARBA" id="ARBA00022813"/>
    </source>
</evidence>
<feature type="binding site" evidence="6">
    <location>
        <begin position="226"/>
        <end position="229"/>
    </location>
    <ligand>
        <name>substrate</name>
    </ligand>
</feature>
<evidence type="ECO:0000313" key="9">
    <source>
        <dbReference type="EMBL" id="TGX40098.1"/>
    </source>
</evidence>